<evidence type="ECO:0000313" key="1">
    <source>
        <dbReference type="EMBL" id="USD19993.1"/>
    </source>
</evidence>
<reference evidence="1" key="1">
    <citation type="submission" date="2022-02" db="EMBL/GenBank/DDBJ databases">
        <title>Coral-associated bacteria.</title>
        <authorList>
            <person name="Tang K."/>
            <person name="Wang X."/>
        </authorList>
    </citation>
    <scope>NUCLEOTIDE SEQUENCE</scope>
    <source>
        <strain evidence="1">SCSIO 43006</strain>
    </source>
</reference>
<name>A0ABY4V6U1_9GAMM</name>
<accession>A0ABY4V6U1</accession>
<dbReference type="Proteomes" id="UP001055658">
    <property type="component" value="Chromosome"/>
</dbReference>
<dbReference type="RefSeq" id="WP_252082083.1">
    <property type="nucleotide sequence ID" value="NZ_CP092418.1"/>
</dbReference>
<dbReference type="EMBL" id="CP092418">
    <property type="protein sequence ID" value="USD19993.1"/>
    <property type="molecule type" value="Genomic_DNA"/>
</dbReference>
<proteinExistence type="predicted"/>
<keyword evidence="2" id="KW-1185">Reference proteome</keyword>
<evidence type="ECO:0000313" key="2">
    <source>
        <dbReference type="Proteomes" id="UP001055658"/>
    </source>
</evidence>
<protein>
    <submittedName>
        <fullName evidence="1">Uncharacterized protein</fullName>
    </submittedName>
</protein>
<organism evidence="1 2">
    <name type="scientific">Microbulbifer variabilis</name>
    <dbReference type="NCBI Taxonomy" id="266805"/>
    <lineage>
        <taxon>Bacteria</taxon>
        <taxon>Pseudomonadati</taxon>
        <taxon>Pseudomonadota</taxon>
        <taxon>Gammaproteobacteria</taxon>
        <taxon>Cellvibrionales</taxon>
        <taxon>Microbulbiferaceae</taxon>
        <taxon>Microbulbifer</taxon>
    </lineage>
</organism>
<sequence length="90" mass="10604">MERYALLTGTYNLLMGGIKDFKRSYPTEKEAFEEVQRIAQNDPFTHWAQIFDKKTDKAKIYRIVDKKIIEEKPKDCPHPESKPQAEPQYA</sequence>
<gene>
    <name evidence="1" type="ORF">MJO52_12980</name>
</gene>